<accession>A0A2G9TMW4</accession>
<sequence>SKGMLSGALAFLSNEQKLIDCRNQQVLISESLTSYRVISDIQFIVVVEKDAMFKKLIDEGYFTTFPRSLLVTRKNRHAILSMYDGLEFG</sequence>
<dbReference type="GO" id="GO:0003918">
    <property type="term" value="F:DNA topoisomerase type II (double strand cut, ATP-hydrolyzing) activity"/>
    <property type="evidence" value="ECO:0007669"/>
    <property type="project" value="InterPro"/>
</dbReference>
<dbReference type="PANTHER" id="PTHR10848:SF0">
    <property type="entry name" value="MEIOTIC RECOMBINATION PROTEIN SPO11"/>
    <property type="match status" value="1"/>
</dbReference>
<dbReference type="Proteomes" id="UP000230423">
    <property type="component" value="Unassembled WGS sequence"/>
</dbReference>
<name>A0A2G9TMW4_TELCI</name>
<organism evidence="1 2">
    <name type="scientific">Teladorsagia circumcincta</name>
    <name type="common">Brown stomach worm</name>
    <name type="synonym">Ostertagia circumcincta</name>
    <dbReference type="NCBI Taxonomy" id="45464"/>
    <lineage>
        <taxon>Eukaryota</taxon>
        <taxon>Metazoa</taxon>
        <taxon>Ecdysozoa</taxon>
        <taxon>Nematoda</taxon>
        <taxon>Chromadorea</taxon>
        <taxon>Rhabditida</taxon>
        <taxon>Rhabditina</taxon>
        <taxon>Rhabditomorpha</taxon>
        <taxon>Strongyloidea</taxon>
        <taxon>Trichostrongylidae</taxon>
        <taxon>Teladorsagia</taxon>
    </lineage>
</organism>
<evidence type="ECO:0000313" key="1">
    <source>
        <dbReference type="EMBL" id="PIO59333.1"/>
    </source>
</evidence>
<reference evidence="1 2" key="1">
    <citation type="submission" date="2015-09" db="EMBL/GenBank/DDBJ databases">
        <title>Draft genome of the parasitic nematode Teladorsagia circumcincta isolate WARC Sus (inbred).</title>
        <authorList>
            <person name="Mitreva M."/>
        </authorList>
    </citation>
    <scope>NUCLEOTIDE SEQUENCE [LARGE SCALE GENOMIC DNA]</scope>
    <source>
        <strain evidence="1 2">S</strain>
    </source>
</reference>
<proteinExistence type="predicted"/>
<dbReference type="GO" id="GO:0007131">
    <property type="term" value="P:reciprocal meiotic recombination"/>
    <property type="evidence" value="ECO:0007669"/>
    <property type="project" value="TreeGrafter"/>
</dbReference>
<dbReference type="Gene3D" id="3.40.1360.10">
    <property type="match status" value="1"/>
</dbReference>
<dbReference type="GO" id="GO:0003677">
    <property type="term" value="F:DNA binding"/>
    <property type="evidence" value="ECO:0007669"/>
    <property type="project" value="InterPro"/>
</dbReference>
<dbReference type="GO" id="GO:0000706">
    <property type="term" value="P:meiotic DNA double-strand break processing"/>
    <property type="evidence" value="ECO:0007669"/>
    <property type="project" value="TreeGrafter"/>
</dbReference>
<keyword evidence="2" id="KW-1185">Reference proteome</keyword>
<gene>
    <name evidence="1" type="ORF">TELCIR_19206</name>
</gene>
<dbReference type="GO" id="GO:0000228">
    <property type="term" value="C:nuclear chromosome"/>
    <property type="evidence" value="ECO:0007669"/>
    <property type="project" value="TreeGrafter"/>
</dbReference>
<dbReference type="EMBL" id="KZ358108">
    <property type="protein sequence ID" value="PIO59333.1"/>
    <property type="molecule type" value="Genomic_DNA"/>
</dbReference>
<dbReference type="InterPro" id="IPR002815">
    <property type="entry name" value="Spo11/TopoVI_A"/>
</dbReference>
<evidence type="ECO:0000313" key="2">
    <source>
        <dbReference type="Proteomes" id="UP000230423"/>
    </source>
</evidence>
<dbReference type="OrthoDB" id="5377392at2759"/>
<protein>
    <submittedName>
        <fullName evidence="1">Uncharacterized protein</fullName>
    </submittedName>
</protein>
<dbReference type="PANTHER" id="PTHR10848">
    <property type="entry name" value="MEIOTIC RECOMBINATION PROTEIN SPO11"/>
    <property type="match status" value="1"/>
</dbReference>
<dbReference type="SUPFAM" id="SSF56726">
    <property type="entry name" value="DNA topoisomerase IV, alpha subunit"/>
    <property type="match status" value="1"/>
</dbReference>
<feature type="non-terminal residue" evidence="1">
    <location>
        <position position="1"/>
    </location>
</feature>
<dbReference type="GO" id="GO:0042138">
    <property type="term" value="P:meiotic DNA double-strand break formation"/>
    <property type="evidence" value="ECO:0007669"/>
    <property type="project" value="TreeGrafter"/>
</dbReference>
<dbReference type="InterPro" id="IPR036078">
    <property type="entry name" value="Spo11/TopoVI_A_sf"/>
</dbReference>
<dbReference type="AlphaFoldDB" id="A0A2G9TMW4"/>